<comment type="caution">
    <text evidence="2">The sequence shown here is derived from an EMBL/GenBank/DDBJ whole genome shotgun (WGS) entry which is preliminary data.</text>
</comment>
<feature type="region of interest" description="Disordered" evidence="1">
    <location>
        <begin position="62"/>
        <end position="83"/>
    </location>
</feature>
<proteinExistence type="predicted"/>
<dbReference type="Gramene" id="Psat04G0248700-T1">
    <property type="protein sequence ID" value="KAI5417877.1"/>
    <property type="gene ID" value="KIW84_042487"/>
</dbReference>
<evidence type="ECO:0000256" key="1">
    <source>
        <dbReference type="SAM" id="MobiDB-lite"/>
    </source>
</evidence>
<dbReference type="Gramene" id="Psat04G0248700-T2">
    <property type="protein sequence ID" value="KAI5417878.1"/>
    <property type="gene ID" value="KIW84_042487"/>
</dbReference>
<dbReference type="EMBL" id="JAMSHJ010000004">
    <property type="protein sequence ID" value="KAI5417877.1"/>
    <property type="molecule type" value="Genomic_DNA"/>
</dbReference>
<dbReference type="PANTHER" id="PTHR33696">
    <property type="entry name" value="T22J18.15-RELATED"/>
    <property type="match status" value="1"/>
</dbReference>
<keyword evidence="3" id="KW-1185">Reference proteome</keyword>
<feature type="compositionally biased region" description="Pro residues" evidence="1">
    <location>
        <begin position="63"/>
        <end position="72"/>
    </location>
</feature>
<evidence type="ECO:0000313" key="3">
    <source>
        <dbReference type="Proteomes" id="UP001058974"/>
    </source>
</evidence>
<name>A0A9D5AMR2_PEA</name>
<organism evidence="2 3">
    <name type="scientific">Pisum sativum</name>
    <name type="common">Garden pea</name>
    <name type="synonym">Lathyrus oleraceus</name>
    <dbReference type="NCBI Taxonomy" id="3888"/>
    <lineage>
        <taxon>Eukaryota</taxon>
        <taxon>Viridiplantae</taxon>
        <taxon>Streptophyta</taxon>
        <taxon>Embryophyta</taxon>
        <taxon>Tracheophyta</taxon>
        <taxon>Spermatophyta</taxon>
        <taxon>Magnoliopsida</taxon>
        <taxon>eudicotyledons</taxon>
        <taxon>Gunneridae</taxon>
        <taxon>Pentapetalae</taxon>
        <taxon>rosids</taxon>
        <taxon>fabids</taxon>
        <taxon>Fabales</taxon>
        <taxon>Fabaceae</taxon>
        <taxon>Papilionoideae</taxon>
        <taxon>50 kb inversion clade</taxon>
        <taxon>NPAAA clade</taxon>
        <taxon>Hologalegina</taxon>
        <taxon>IRL clade</taxon>
        <taxon>Fabeae</taxon>
        <taxon>Lathyrus</taxon>
    </lineage>
</organism>
<gene>
    <name evidence="2" type="ORF">KIW84_042487</name>
</gene>
<dbReference type="Proteomes" id="UP001058974">
    <property type="component" value="Chromosome 4"/>
</dbReference>
<accession>A0A9D5AMR2</accession>
<protein>
    <submittedName>
        <fullName evidence="2">Uncharacterized protein</fullName>
    </submittedName>
</protein>
<evidence type="ECO:0000313" key="2">
    <source>
        <dbReference type="EMBL" id="KAI5417877.1"/>
    </source>
</evidence>
<dbReference type="Gramene" id="PSAT_LOCUS17323_t1">
    <property type="protein sequence ID" value="CAL5197819.1"/>
    <property type="gene ID" value="PSAT_LOCUS17323"/>
</dbReference>
<sequence length="175" mass="20403">MSHRKSHSYGSIPFSWEDKPGICKTPNKDYPLNIINPKPFTKHQPSKNKSILEFQQDKKKIPIPLPPCPTTQPPQRSTSGKGFKFQQDPFLVAYKECTKSEKSCKFQSKNKKGVRFNNCVSLRRSYCIFSCRSGMDVKDDSYVKLSELPRLPKHRDRSQVFEDVHRRGFNYDSWL</sequence>
<dbReference type="AlphaFoldDB" id="A0A9D5AMR2"/>
<reference evidence="2 3" key="1">
    <citation type="journal article" date="2022" name="Nat. Genet.">
        <title>Improved pea reference genome and pan-genome highlight genomic features and evolutionary characteristics.</title>
        <authorList>
            <person name="Yang T."/>
            <person name="Liu R."/>
            <person name="Luo Y."/>
            <person name="Hu S."/>
            <person name="Wang D."/>
            <person name="Wang C."/>
            <person name="Pandey M.K."/>
            <person name="Ge S."/>
            <person name="Xu Q."/>
            <person name="Li N."/>
            <person name="Li G."/>
            <person name="Huang Y."/>
            <person name="Saxena R.K."/>
            <person name="Ji Y."/>
            <person name="Li M."/>
            <person name="Yan X."/>
            <person name="He Y."/>
            <person name="Liu Y."/>
            <person name="Wang X."/>
            <person name="Xiang C."/>
            <person name="Varshney R.K."/>
            <person name="Ding H."/>
            <person name="Gao S."/>
            <person name="Zong X."/>
        </authorList>
    </citation>
    <scope>NUCLEOTIDE SEQUENCE [LARGE SCALE GENOMIC DNA]</scope>
    <source>
        <strain evidence="2 3">cv. Zhongwan 6</strain>
    </source>
</reference>
<dbReference type="PANTHER" id="PTHR33696:SF20">
    <property type="entry name" value="DUF688 FAMILY PROTEIN"/>
    <property type="match status" value="1"/>
</dbReference>
<dbReference type="EMBL" id="JAMSHJ010000004">
    <property type="protein sequence ID" value="KAI5417878.1"/>
    <property type="molecule type" value="Genomic_DNA"/>
</dbReference>
<dbReference type="Gramene" id="Psat0ss26165g0240.1">
    <property type="protein sequence ID" value="Psat0ss26165g0240.1.cds1"/>
    <property type="gene ID" value="Psat0ss26165g0240"/>
</dbReference>